<evidence type="ECO:0000259" key="18">
    <source>
        <dbReference type="PROSITE" id="PS50110"/>
    </source>
</evidence>
<comment type="caution">
    <text evidence="19">The sequence shown here is derived from an EMBL/GenBank/DDBJ whole genome shotgun (WGS) entry which is preliminary data.</text>
</comment>
<dbReference type="Gene3D" id="2.130.10.10">
    <property type="entry name" value="YVTN repeat-like/Quinoprotein amine dehydrogenase"/>
    <property type="match status" value="2"/>
</dbReference>
<dbReference type="RefSeq" id="WP_157300137.1">
    <property type="nucleotide sequence ID" value="NZ_BAAAZB010000025.1"/>
</dbReference>
<dbReference type="PANTHER" id="PTHR43547:SF2">
    <property type="entry name" value="HYBRID SIGNAL TRANSDUCTION HISTIDINE KINASE C"/>
    <property type="match status" value="1"/>
</dbReference>
<feature type="signal peptide" evidence="16">
    <location>
        <begin position="1"/>
        <end position="21"/>
    </location>
</feature>
<dbReference type="OrthoDB" id="1489484at2"/>
<dbReference type="FunFam" id="1.10.287.130:FF:000003">
    <property type="entry name" value="Histidine kinase"/>
    <property type="match status" value="1"/>
</dbReference>
<evidence type="ECO:0000256" key="13">
    <source>
        <dbReference type="PROSITE-ProRule" id="PRU00169"/>
    </source>
</evidence>
<feature type="transmembrane region" description="Helical" evidence="15">
    <location>
        <begin position="811"/>
        <end position="831"/>
    </location>
</feature>
<feature type="domain" description="Response regulatory" evidence="18">
    <location>
        <begin position="1266"/>
        <end position="1381"/>
    </location>
</feature>
<evidence type="ECO:0000256" key="1">
    <source>
        <dbReference type="ARBA" id="ARBA00000085"/>
    </source>
</evidence>
<dbReference type="SMART" id="SM00388">
    <property type="entry name" value="HisKA"/>
    <property type="match status" value="1"/>
</dbReference>
<protein>
    <recommendedName>
        <fullName evidence="3">histidine kinase</fullName>
        <ecNumber evidence="3">2.7.13.3</ecNumber>
    </recommendedName>
</protein>
<dbReference type="InterPro" id="IPR011123">
    <property type="entry name" value="Y_Y_Y"/>
</dbReference>
<dbReference type="GO" id="GO:0000155">
    <property type="term" value="F:phosphorelay sensor kinase activity"/>
    <property type="evidence" value="ECO:0007669"/>
    <property type="project" value="InterPro"/>
</dbReference>
<dbReference type="CDD" id="cd16922">
    <property type="entry name" value="HATPase_EvgS-ArcB-TorS-like"/>
    <property type="match status" value="1"/>
</dbReference>
<dbReference type="CDD" id="cd17546">
    <property type="entry name" value="REC_hyHK_CKI1_RcsC-like"/>
    <property type="match status" value="2"/>
</dbReference>
<sequence length="1385" mass="157175">MKACKYYMYILLNCLPLLAHSQNQQIRFAHIGPNEGLSQSNVTCVLQDIRGLMWFGTQDGLNKYDGYQLKVYKNDKKNATSINNNFIKSIVQDKKGNMWVGTWGGGLNRFDRATEQFIHYVHDKNNANSLSNDFVSTLYIDSNDNIWIGTESGGLNKFNYTTNQFTLYKHDENKAGSMSNNYVRSIFEDSRHNIWAGTFLGGLNLLNSKTQSFTHFQHSGDDTTSLAHNSVEAIVEDGSHHLWIGTRGGGLDLFNPGTQTFRHFKHDHRNHNTLPLDVILCMQVDDKDNLWIGTENGGLSIFNPKKGTFNNVLYDEIDRTSLSNNSIYSIYEDSHGNMWVGTYSGGVNLYNKDGNKFTHYNHNASDNSLSNNYVLCFFENSDGRIWIATDGGGLNLFDPATGNFTHFRHKEGDPGTVSSDYIVPLQMDKEDNLWMGTVGDGISILNLKKNTFRQLKHNPKDSTSVNFDNVCAIMKDRDYDLWLGTFGGGMDFYNFKTKSFKHYKHDSNNPNSIISDRIQSIYQDSEGVIWIGSFEKGLQTFNKTTQVFTRFAPTKGSNEQIDNRINCIYEDHNRNIWIGTSYGLNCWNRERRTTTSYFVQDGLPNNIIFDILEDAKGRLWISTNKGLSRFDPSTKSFTNFSTADGLQSNEFKAHAAIRSRSGMMYFGGVNGFNMFNPDSIEIDSFDPPLIFTNFQILNKDVPIALDEKDPSPLKKSIGEATEIILPYEHSVISFEFASLNYTIRDKKEYMYKLDGFDADWNEVGPRRIATYTNLDPGKYILKVKGLMNNGEWSSHVTSIQLVIIPPFWMTWWFKLLVIAVVAAVIVFVYRIRISTIKAQKEVLEKQVKERTERLDVAMKEERKARKEAEQANRAKSVFLATMSHEIRTPMNGVIGMADLLADSGLNEEQRKYAEILKISGESLLNVINDILDFSKIESGKIELEMKDFDLRICIEEVLDIFADKAAKAGLDLLYQISHDVPAQIIGDRLRLKQVLMNLIGNAIKFTPKGEIFVKLQLEKYLEDDIVQIRFTIKDTGIGISEKNIDKLFKAFSQVDASTTRKYGGTGLGLVICKKLVEIMGGHFQVLSEQEQGTTFIFTICAKVSKEPLTNYVNTNYDGLEKKRILIVDDNMTNLSILKSQLDQWELITLPAASGEEALKIIKEDVPVDLVLTDMHMPDMDGTELAKNIKELNPQLPIILLSSIGEYDYKQNAGLFVSALIKPIKQKMLFTQIFDTLKNKKKQSTDDDIIMTSQTQLKNLAKLYPWNILLAEDDAVNQFVAKTILGKLGYEPDIANNGHEALQMWESNKYNLILMDMQMPDIDGIEATKAIRQQAGEQPVIIAMTANAMKEDQDKCMNAGMNDYIGKPINQHTLIELLKKWAKKDR</sequence>
<dbReference type="GO" id="GO:0005886">
    <property type="term" value="C:plasma membrane"/>
    <property type="evidence" value="ECO:0007669"/>
    <property type="project" value="UniProtKB-SubCell"/>
</dbReference>
<accession>A0A6N8J8S0</accession>
<dbReference type="InterPro" id="IPR036097">
    <property type="entry name" value="HisK_dim/P_sf"/>
</dbReference>
<dbReference type="EMBL" id="WRXO01000003">
    <property type="protein sequence ID" value="MVT41513.1"/>
    <property type="molecule type" value="Genomic_DNA"/>
</dbReference>
<dbReference type="InterPro" id="IPR036890">
    <property type="entry name" value="HATPase_C_sf"/>
</dbReference>
<evidence type="ECO:0000256" key="10">
    <source>
        <dbReference type="ARBA" id="ARBA00022840"/>
    </source>
</evidence>
<dbReference type="Pfam" id="PF07495">
    <property type="entry name" value="Y_Y_Y"/>
    <property type="match status" value="1"/>
</dbReference>
<comment type="catalytic activity">
    <reaction evidence="1">
        <text>ATP + protein L-histidine = ADP + protein N-phospho-L-histidine.</text>
        <dbReference type="EC" id="2.7.13.3"/>
    </reaction>
</comment>
<dbReference type="Gene3D" id="3.40.50.2300">
    <property type="match status" value="2"/>
</dbReference>
<keyword evidence="11 15" id="KW-1133">Transmembrane helix</keyword>
<dbReference type="SUPFAM" id="SSF47384">
    <property type="entry name" value="Homodimeric domain of signal transducing histidine kinase"/>
    <property type="match status" value="1"/>
</dbReference>
<dbReference type="FunFam" id="3.30.565.10:FF:000010">
    <property type="entry name" value="Sensor histidine kinase RcsC"/>
    <property type="match status" value="1"/>
</dbReference>
<keyword evidence="14" id="KW-0175">Coiled coil</keyword>
<dbReference type="Pfam" id="PF07494">
    <property type="entry name" value="Reg_prop"/>
    <property type="match status" value="10"/>
</dbReference>
<keyword evidence="5 13" id="KW-0597">Phosphoprotein</keyword>
<dbReference type="InterPro" id="IPR013783">
    <property type="entry name" value="Ig-like_fold"/>
</dbReference>
<dbReference type="Gene3D" id="3.30.565.10">
    <property type="entry name" value="Histidine kinase-like ATPase, C-terminal domain"/>
    <property type="match status" value="1"/>
</dbReference>
<evidence type="ECO:0000259" key="17">
    <source>
        <dbReference type="PROSITE" id="PS50109"/>
    </source>
</evidence>
<feature type="domain" description="Response regulatory" evidence="18">
    <location>
        <begin position="1123"/>
        <end position="1236"/>
    </location>
</feature>
<evidence type="ECO:0000256" key="3">
    <source>
        <dbReference type="ARBA" id="ARBA00012438"/>
    </source>
</evidence>
<evidence type="ECO:0000313" key="19">
    <source>
        <dbReference type="EMBL" id="MVT41513.1"/>
    </source>
</evidence>
<dbReference type="InterPro" id="IPR005467">
    <property type="entry name" value="His_kinase_dom"/>
</dbReference>
<dbReference type="Pfam" id="PF00512">
    <property type="entry name" value="HisKA"/>
    <property type="match status" value="1"/>
</dbReference>
<keyword evidence="20" id="KW-1185">Reference proteome</keyword>
<evidence type="ECO:0000256" key="15">
    <source>
        <dbReference type="SAM" id="Phobius"/>
    </source>
</evidence>
<dbReference type="SUPFAM" id="SSF52172">
    <property type="entry name" value="CheY-like"/>
    <property type="match status" value="2"/>
</dbReference>
<organism evidence="19 20">
    <name type="scientific">Chitinophaga oryziterrae</name>
    <dbReference type="NCBI Taxonomy" id="1031224"/>
    <lineage>
        <taxon>Bacteria</taxon>
        <taxon>Pseudomonadati</taxon>
        <taxon>Bacteroidota</taxon>
        <taxon>Chitinophagia</taxon>
        <taxon>Chitinophagales</taxon>
        <taxon>Chitinophagaceae</taxon>
        <taxon>Chitinophaga</taxon>
    </lineage>
</organism>
<evidence type="ECO:0000313" key="20">
    <source>
        <dbReference type="Proteomes" id="UP000468388"/>
    </source>
</evidence>
<feature type="domain" description="Histidine kinase" evidence="17">
    <location>
        <begin position="881"/>
        <end position="1103"/>
    </location>
</feature>
<dbReference type="PRINTS" id="PR00344">
    <property type="entry name" value="BCTRLSENSOR"/>
</dbReference>
<dbReference type="InterPro" id="IPR015943">
    <property type="entry name" value="WD40/YVTN_repeat-like_dom_sf"/>
</dbReference>
<dbReference type="InterPro" id="IPR003594">
    <property type="entry name" value="HATPase_dom"/>
</dbReference>
<dbReference type="GO" id="GO:0005524">
    <property type="term" value="F:ATP binding"/>
    <property type="evidence" value="ECO:0007669"/>
    <property type="project" value="UniProtKB-KW"/>
</dbReference>
<evidence type="ECO:0000256" key="9">
    <source>
        <dbReference type="ARBA" id="ARBA00022777"/>
    </source>
</evidence>
<dbReference type="Proteomes" id="UP000468388">
    <property type="component" value="Unassembled WGS sequence"/>
</dbReference>
<evidence type="ECO:0000256" key="14">
    <source>
        <dbReference type="SAM" id="Coils"/>
    </source>
</evidence>
<evidence type="ECO:0000256" key="16">
    <source>
        <dbReference type="SAM" id="SignalP"/>
    </source>
</evidence>
<proteinExistence type="predicted"/>
<feature type="modified residue" description="4-aspartylphosphate" evidence="13">
    <location>
        <position position="1173"/>
    </location>
</feature>
<dbReference type="InterPro" id="IPR011006">
    <property type="entry name" value="CheY-like_superfamily"/>
</dbReference>
<dbReference type="SUPFAM" id="SSF63829">
    <property type="entry name" value="Calcium-dependent phosphotriesterase"/>
    <property type="match status" value="3"/>
</dbReference>
<feature type="chain" id="PRO_5026796203" description="histidine kinase" evidence="16">
    <location>
        <begin position="22"/>
        <end position="1385"/>
    </location>
</feature>
<dbReference type="InterPro" id="IPR001789">
    <property type="entry name" value="Sig_transdc_resp-reg_receiver"/>
</dbReference>
<keyword evidence="9" id="KW-0418">Kinase</keyword>
<keyword evidence="7 15" id="KW-0812">Transmembrane</keyword>
<evidence type="ECO:0000256" key="5">
    <source>
        <dbReference type="ARBA" id="ARBA00022553"/>
    </source>
</evidence>
<dbReference type="Pfam" id="PF00072">
    <property type="entry name" value="Response_reg"/>
    <property type="match status" value="2"/>
</dbReference>
<keyword evidence="4" id="KW-1003">Cell membrane</keyword>
<dbReference type="InterPro" id="IPR003661">
    <property type="entry name" value="HisK_dim/P_dom"/>
</dbReference>
<dbReference type="SUPFAM" id="SSF55874">
    <property type="entry name" value="ATPase domain of HSP90 chaperone/DNA topoisomerase II/histidine kinase"/>
    <property type="match status" value="1"/>
</dbReference>
<dbReference type="EC" id="2.7.13.3" evidence="3"/>
<keyword evidence="10" id="KW-0067">ATP-binding</keyword>
<reference evidence="19 20" key="1">
    <citation type="submission" date="2019-12" db="EMBL/GenBank/DDBJ databases">
        <title>The draft genomic sequence of strain Chitinophaga oryziterrae JCM 16595.</title>
        <authorList>
            <person name="Zhang X."/>
        </authorList>
    </citation>
    <scope>NUCLEOTIDE SEQUENCE [LARGE SCALE GENOMIC DNA]</scope>
    <source>
        <strain evidence="19 20">JCM 16595</strain>
    </source>
</reference>
<keyword evidence="12 15" id="KW-0472">Membrane</keyword>
<evidence type="ECO:0000256" key="11">
    <source>
        <dbReference type="ARBA" id="ARBA00022989"/>
    </source>
</evidence>
<dbReference type="SMART" id="SM00387">
    <property type="entry name" value="HATPase_c"/>
    <property type="match status" value="1"/>
</dbReference>
<dbReference type="InterPro" id="IPR004358">
    <property type="entry name" value="Sig_transdc_His_kin-like_C"/>
</dbReference>
<dbReference type="CDD" id="cd00082">
    <property type="entry name" value="HisKA"/>
    <property type="match status" value="1"/>
</dbReference>
<keyword evidence="8" id="KW-0547">Nucleotide-binding</keyword>
<evidence type="ECO:0000256" key="4">
    <source>
        <dbReference type="ARBA" id="ARBA00022475"/>
    </source>
</evidence>
<keyword evidence="16" id="KW-0732">Signal</keyword>
<dbReference type="Pfam" id="PF02518">
    <property type="entry name" value="HATPase_c"/>
    <property type="match status" value="1"/>
</dbReference>
<evidence type="ECO:0000256" key="2">
    <source>
        <dbReference type="ARBA" id="ARBA00004651"/>
    </source>
</evidence>
<dbReference type="SMART" id="SM00448">
    <property type="entry name" value="REC"/>
    <property type="match status" value="2"/>
</dbReference>
<evidence type="ECO:0000256" key="12">
    <source>
        <dbReference type="ARBA" id="ARBA00023136"/>
    </source>
</evidence>
<dbReference type="Gene3D" id="2.60.40.10">
    <property type="entry name" value="Immunoglobulins"/>
    <property type="match status" value="1"/>
</dbReference>
<keyword evidence="6" id="KW-0808">Transferase</keyword>
<feature type="coiled-coil region" evidence="14">
    <location>
        <begin position="833"/>
        <end position="874"/>
    </location>
</feature>
<gene>
    <name evidence="19" type="ORF">GO495_13045</name>
</gene>
<comment type="subcellular location">
    <subcellularLocation>
        <location evidence="2">Cell membrane</location>
        <topology evidence="2">Multi-pass membrane protein</topology>
    </subcellularLocation>
</comment>
<evidence type="ECO:0000256" key="6">
    <source>
        <dbReference type="ARBA" id="ARBA00022679"/>
    </source>
</evidence>
<name>A0A6N8J8S0_9BACT</name>
<dbReference type="InterPro" id="IPR011110">
    <property type="entry name" value="Reg_prop"/>
</dbReference>
<evidence type="ECO:0000256" key="7">
    <source>
        <dbReference type="ARBA" id="ARBA00022692"/>
    </source>
</evidence>
<dbReference type="PROSITE" id="PS50110">
    <property type="entry name" value="RESPONSE_REGULATORY"/>
    <property type="match status" value="2"/>
</dbReference>
<dbReference type="Gene3D" id="1.10.287.130">
    <property type="match status" value="1"/>
</dbReference>
<dbReference type="PANTHER" id="PTHR43547">
    <property type="entry name" value="TWO-COMPONENT HISTIDINE KINASE"/>
    <property type="match status" value="1"/>
</dbReference>
<dbReference type="FunFam" id="2.60.40.10:FF:000791">
    <property type="entry name" value="Two-component system sensor histidine kinase/response regulator"/>
    <property type="match status" value="1"/>
</dbReference>
<evidence type="ECO:0000256" key="8">
    <source>
        <dbReference type="ARBA" id="ARBA00022741"/>
    </source>
</evidence>
<feature type="modified residue" description="4-aspartylphosphate" evidence="13">
    <location>
        <position position="1315"/>
    </location>
</feature>
<dbReference type="PROSITE" id="PS50109">
    <property type="entry name" value="HIS_KIN"/>
    <property type="match status" value="1"/>
</dbReference>